<organism evidence="3">
    <name type="scientific">Trypanosoma vivax (strain Y486)</name>
    <dbReference type="NCBI Taxonomy" id="1055687"/>
    <lineage>
        <taxon>Eukaryota</taxon>
        <taxon>Discoba</taxon>
        <taxon>Euglenozoa</taxon>
        <taxon>Kinetoplastea</taxon>
        <taxon>Metakinetoplastina</taxon>
        <taxon>Trypanosomatida</taxon>
        <taxon>Trypanosomatidae</taxon>
        <taxon>Trypanosoma</taxon>
        <taxon>Duttonella</taxon>
    </lineage>
</organism>
<protein>
    <submittedName>
        <fullName evidence="3">Putative DNA-directed RNA polymerase subunit</fullName>
        <ecNumber evidence="3">2.7.7.6</ecNumber>
    </submittedName>
</protein>
<dbReference type="InterPro" id="IPR006111">
    <property type="entry name" value="Rpo6/Rpb6"/>
</dbReference>
<keyword evidence="1 3" id="KW-0240">DNA-directed RNA polymerase</keyword>
<dbReference type="GO" id="GO:0042797">
    <property type="term" value="P:tRNA transcription by RNA polymerase III"/>
    <property type="evidence" value="ECO:0007669"/>
    <property type="project" value="TreeGrafter"/>
</dbReference>
<dbReference type="PANTHER" id="PTHR47227:SF3">
    <property type="entry name" value="RNA POLYMERASE SUBUNIT, PUTATIVE-RELATED"/>
    <property type="match status" value="1"/>
</dbReference>
<dbReference type="GO" id="GO:0005736">
    <property type="term" value="C:RNA polymerase I complex"/>
    <property type="evidence" value="ECO:0007669"/>
    <property type="project" value="TreeGrafter"/>
</dbReference>
<dbReference type="EC" id="2.7.7.6" evidence="3"/>
<dbReference type="OMA" id="MLVRRTW"/>
<keyword evidence="3" id="KW-0548">Nucleotidyltransferase</keyword>
<dbReference type="GO" id="GO:0006366">
    <property type="term" value="P:transcription by RNA polymerase II"/>
    <property type="evidence" value="ECO:0007669"/>
    <property type="project" value="TreeGrafter"/>
</dbReference>
<dbReference type="InterPro" id="IPR020708">
    <property type="entry name" value="DNA-dir_RNA_polK_14-18kDa_CS"/>
</dbReference>
<dbReference type="SUPFAM" id="SSF63562">
    <property type="entry name" value="RPB6/omega subunit-like"/>
    <property type="match status" value="1"/>
</dbReference>
<dbReference type="InterPro" id="IPR006110">
    <property type="entry name" value="Pol_omega/Rpo6/RPB6"/>
</dbReference>
<proteinExistence type="predicted"/>
<dbReference type="GO" id="GO:0005665">
    <property type="term" value="C:RNA polymerase II, core complex"/>
    <property type="evidence" value="ECO:0007669"/>
    <property type="project" value="TreeGrafter"/>
</dbReference>
<dbReference type="Gene3D" id="3.90.940.10">
    <property type="match status" value="1"/>
</dbReference>
<dbReference type="GO" id="GO:0003677">
    <property type="term" value="F:DNA binding"/>
    <property type="evidence" value="ECO:0007669"/>
    <property type="project" value="InterPro"/>
</dbReference>
<dbReference type="SMART" id="SM01409">
    <property type="entry name" value="RNA_pol_Rpb6"/>
    <property type="match status" value="1"/>
</dbReference>
<dbReference type="PROSITE" id="PS01111">
    <property type="entry name" value="RNA_POL_K_14KD"/>
    <property type="match status" value="1"/>
</dbReference>
<accession>G0U9P2</accession>
<evidence type="ECO:0000256" key="2">
    <source>
        <dbReference type="ARBA" id="ARBA00023163"/>
    </source>
</evidence>
<sequence>MMRSDLISSEAGADAVSVTPLSERRSTPYLTKYELARIVGERARQIVNGTSVFLRDQSCADERSVLEMAERCVDPYSPLVDPIYIAKIELLQGRIPMIVRRTWPDGLTENIPLCELLVDRSMVDIQF</sequence>
<dbReference type="PANTHER" id="PTHR47227">
    <property type="entry name" value="DNA-DIRECTED RNA POLYMERASE SUBUNIT K"/>
    <property type="match status" value="1"/>
</dbReference>
<keyword evidence="3" id="KW-0808">Transferase</keyword>
<gene>
    <name evidence="3" type="ORF">TVY486_1100070</name>
</gene>
<dbReference type="AlphaFoldDB" id="G0U9P2"/>
<dbReference type="Pfam" id="PF01192">
    <property type="entry name" value="RNA_pol_Rpb6"/>
    <property type="match status" value="1"/>
</dbReference>
<dbReference type="EMBL" id="HE573027">
    <property type="protein sequence ID" value="CCC52522.1"/>
    <property type="molecule type" value="Genomic_DNA"/>
</dbReference>
<keyword evidence="2" id="KW-0804">Transcription</keyword>
<dbReference type="GO" id="GO:0005666">
    <property type="term" value="C:RNA polymerase III complex"/>
    <property type="evidence" value="ECO:0007669"/>
    <property type="project" value="TreeGrafter"/>
</dbReference>
<name>G0U9P2_TRYVY</name>
<dbReference type="GO" id="GO:0006360">
    <property type="term" value="P:transcription by RNA polymerase I"/>
    <property type="evidence" value="ECO:0007669"/>
    <property type="project" value="TreeGrafter"/>
</dbReference>
<dbReference type="GO" id="GO:0003899">
    <property type="term" value="F:DNA-directed RNA polymerase activity"/>
    <property type="evidence" value="ECO:0007669"/>
    <property type="project" value="UniProtKB-EC"/>
</dbReference>
<dbReference type="PIRSF" id="PIRSF000778">
    <property type="entry name" value="RpoK/RPB6"/>
    <property type="match status" value="1"/>
</dbReference>
<dbReference type="VEuPathDB" id="TriTrypDB:TvY486_1100070"/>
<evidence type="ECO:0000313" key="3">
    <source>
        <dbReference type="EMBL" id="CCC52522.1"/>
    </source>
</evidence>
<reference evidence="3" key="1">
    <citation type="journal article" date="2012" name="Proc. Natl. Acad. Sci. U.S.A.">
        <title>Antigenic diversity is generated by distinct evolutionary mechanisms in African trypanosome species.</title>
        <authorList>
            <person name="Jackson A.P."/>
            <person name="Berry A."/>
            <person name="Aslett M."/>
            <person name="Allison H.C."/>
            <person name="Burton P."/>
            <person name="Vavrova-Anderson J."/>
            <person name="Brown R."/>
            <person name="Browne H."/>
            <person name="Corton N."/>
            <person name="Hauser H."/>
            <person name="Gamble J."/>
            <person name="Gilderthorp R."/>
            <person name="Marcello L."/>
            <person name="McQuillan J."/>
            <person name="Otto T.D."/>
            <person name="Quail M.A."/>
            <person name="Sanders M.J."/>
            <person name="van Tonder A."/>
            <person name="Ginger M.L."/>
            <person name="Field M.C."/>
            <person name="Barry J.D."/>
            <person name="Hertz-Fowler C."/>
            <person name="Berriman M."/>
        </authorList>
    </citation>
    <scope>NUCLEOTIDE SEQUENCE</scope>
    <source>
        <strain evidence="3">Y486</strain>
    </source>
</reference>
<evidence type="ECO:0000256" key="1">
    <source>
        <dbReference type="ARBA" id="ARBA00022478"/>
    </source>
</evidence>
<dbReference type="InterPro" id="IPR036161">
    <property type="entry name" value="RPB6/omega-like_sf"/>
</dbReference>